<feature type="region of interest" description="Disordered" evidence="1">
    <location>
        <begin position="1"/>
        <end position="22"/>
    </location>
</feature>
<feature type="compositionally biased region" description="Polar residues" evidence="1">
    <location>
        <begin position="13"/>
        <end position="22"/>
    </location>
</feature>
<gene>
    <name evidence="2" type="ORF">MKW98_024866</name>
</gene>
<evidence type="ECO:0000313" key="2">
    <source>
        <dbReference type="EMBL" id="KAI3940459.1"/>
    </source>
</evidence>
<dbReference type="PANTHER" id="PTHR35696">
    <property type="entry name" value="ELECTRON CARRIER/IRON ION-BINDING PROTEIN"/>
    <property type="match status" value="1"/>
</dbReference>
<dbReference type="AlphaFoldDB" id="A0AAD4T6W7"/>
<dbReference type="EMBL" id="JAJJMB010005149">
    <property type="protein sequence ID" value="KAI3940459.1"/>
    <property type="molecule type" value="Genomic_DNA"/>
</dbReference>
<proteinExistence type="predicted"/>
<sequence>MAALPTPGPVQMINKNNTATTTRPSNTSVIAISALAAANSTAIAAASSIKPTTTITETPTPTKNKRGLNKPKCTTCGNVARSRCPYESCKNCCAKAQNPCPIHVLKTSGTPSDKSPSSNPTLFEPQNADVTTPGTSIRASALRQLSQLNGSQVPRPRKPTTRKEAADINQWRFSKLKEYKDRNIETENEAFDRYMQNVNLLEEAFSLNSSVDGSSADEPTSSNLKDTDERVIHALKAKVGSNIGRTDSVRERIRDIVDQGLRKLQKVEFNDEVLAADADDLDSLKEPKRQKKEKNVRAERLLDIKDVIDKLKKARNEDDLQSCIRTKAQLFKGCGKASVTDDNYVGRSKEQIMGKDVMAGKDLPPKYVTKVDVSQELLHSLDTHFSSLEEIKCPLTSR</sequence>
<feature type="compositionally biased region" description="Polar residues" evidence="1">
    <location>
        <begin position="108"/>
        <end position="121"/>
    </location>
</feature>
<keyword evidence="3" id="KW-1185">Reference proteome</keyword>
<evidence type="ECO:0000313" key="3">
    <source>
        <dbReference type="Proteomes" id="UP001202328"/>
    </source>
</evidence>
<organism evidence="2 3">
    <name type="scientific">Papaver atlanticum</name>
    <dbReference type="NCBI Taxonomy" id="357466"/>
    <lineage>
        <taxon>Eukaryota</taxon>
        <taxon>Viridiplantae</taxon>
        <taxon>Streptophyta</taxon>
        <taxon>Embryophyta</taxon>
        <taxon>Tracheophyta</taxon>
        <taxon>Spermatophyta</taxon>
        <taxon>Magnoliopsida</taxon>
        <taxon>Ranunculales</taxon>
        <taxon>Papaveraceae</taxon>
        <taxon>Papaveroideae</taxon>
        <taxon>Papaver</taxon>
    </lineage>
</organism>
<comment type="caution">
    <text evidence="2">The sequence shown here is derived from an EMBL/GenBank/DDBJ whole genome shotgun (WGS) entry which is preliminary data.</text>
</comment>
<accession>A0AAD4T6W7</accession>
<dbReference type="Pfam" id="PF05142">
    <property type="entry name" value="DUF702"/>
    <property type="match status" value="1"/>
</dbReference>
<dbReference type="Proteomes" id="UP001202328">
    <property type="component" value="Unassembled WGS sequence"/>
</dbReference>
<name>A0AAD4T6W7_9MAGN</name>
<dbReference type="PANTHER" id="PTHR35696:SF1">
    <property type="entry name" value="ELECTRON CARRIER_IRON ION-BINDING PROTEIN"/>
    <property type="match status" value="1"/>
</dbReference>
<feature type="region of interest" description="Disordered" evidence="1">
    <location>
        <begin position="108"/>
        <end position="133"/>
    </location>
</feature>
<evidence type="ECO:0000256" key="1">
    <source>
        <dbReference type="SAM" id="MobiDB-lite"/>
    </source>
</evidence>
<reference evidence="2" key="1">
    <citation type="submission" date="2022-04" db="EMBL/GenBank/DDBJ databases">
        <title>A functionally conserved STORR gene fusion in Papaver species that diverged 16.8 million years ago.</title>
        <authorList>
            <person name="Catania T."/>
        </authorList>
    </citation>
    <scope>NUCLEOTIDE SEQUENCE</scope>
    <source>
        <strain evidence="2">S-188037</strain>
    </source>
</reference>
<protein>
    <submittedName>
        <fullName evidence="2">Uncharacterized protein</fullName>
    </submittedName>
</protein>